<name>A0A256FE32_9HYPH</name>
<evidence type="ECO:0000256" key="1">
    <source>
        <dbReference type="SAM" id="MobiDB-lite"/>
    </source>
</evidence>
<comment type="caution">
    <text evidence="3">The sequence shown here is derived from an EMBL/GenBank/DDBJ whole genome shotgun (WGS) entry which is preliminary data.</text>
</comment>
<feature type="transmembrane region" description="Helical" evidence="2">
    <location>
        <begin position="139"/>
        <end position="161"/>
    </location>
</feature>
<keyword evidence="2" id="KW-0812">Transmembrane</keyword>
<proteinExistence type="predicted"/>
<dbReference type="AlphaFoldDB" id="A0A256FE32"/>
<evidence type="ECO:0000313" key="3">
    <source>
        <dbReference type="EMBL" id="OYR13038.1"/>
    </source>
</evidence>
<feature type="compositionally biased region" description="Basic and acidic residues" evidence="1">
    <location>
        <begin position="105"/>
        <end position="115"/>
    </location>
</feature>
<keyword evidence="2" id="KW-0472">Membrane</keyword>
<organism evidence="3 4">
    <name type="scientific">Brucella thiophenivorans</name>
    <dbReference type="NCBI Taxonomy" id="571255"/>
    <lineage>
        <taxon>Bacteria</taxon>
        <taxon>Pseudomonadati</taxon>
        <taxon>Pseudomonadota</taxon>
        <taxon>Alphaproteobacteria</taxon>
        <taxon>Hyphomicrobiales</taxon>
        <taxon>Brucellaceae</taxon>
        <taxon>Brucella/Ochrobactrum group</taxon>
        <taxon>Brucella</taxon>
    </lineage>
</organism>
<keyword evidence="4" id="KW-1185">Reference proteome</keyword>
<protein>
    <submittedName>
        <fullName evidence="3">Uncharacterized protein</fullName>
    </submittedName>
</protein>
<accession>A0A256FE32</accession>
<sequence>MESIERAIRNAFAKSDAHNPATRQRIYEAAWGAHERALTSNAALSEEQKQQRRQKIKDAISEIEAEFKSGRPTSAQHEPSLGVPHSSDPVLGGNDFEAGPALDTADIRSTSKKDKRAAADLGYEAGVARKDRKKKRSSPLISVGIPVLVIIVLGLIGFSLYNSFADFTRGSGSSPLLTDNRMAPIKEGEDPDGRTWINIFTPEDATRMSVQGGATADIMREGTNSFVRVQSKSASDTVTFDVGEGVLNQLAGKKATFDIVGRSGDGQTTQMSINCDFAGLGDCGRRRYDVRDSLNNFLFDQEFQTGQSAGRGGKITINSDLSGTGKVVDIFAIRVTTAGE</sequence>
<feature type="region of interest" description="Disordered" evidence="1">
    <location>
        <begin position="67"/>
        <end position="115"/>
    </location>
</feature>
<reference evidence="3 4" key="1">
    <citation type="submission" date="2017-07" db="EMBL/GenBank/DDBJ databases">
        <title>Phylogenetic study on the rhizospheric bacterium Ochrobactrum sp. A44.</title>
        <authorList>
            <person name="Krzyzanowska D.M."/>
            <person name="Ossowicki A."/>
            <person name="Rajewska M."/>
            <person name="Maciag T."/>
            <person name="Kaczynski Z."/>
            <person name="Czerwicka M."/>
            <person name="Jafra S."/>
        </authorList>
    </citation>
    <scope>NUCLEOTIDE SEQUENCE [LARGE SCALE GENOMIC DNA]</scope>
    <source>
        <strain evidence="3 4">DSM 7216</strain>
    </source>
</reference>
<dbReference type="Proteomes" id="UP000215590">
    <property type="component" value="Unassembled WGS sequence"/>
</dbReference>
<dbReference type="EMBL" id="NNRJ01000054">
    <property type="protein sequence ID" value="OYR13038.1"/>
    <property type="molecule type" value="Genomic_DNA"/>
</dbReference>
<keyword evidence="2" id="KW-1133">Transmembrane helix</keyword>
<gene>
    <name evidence="3" type="ORF">CEV31_3508</name>
</gene>
<dbReference type="OrthoDB" id="7870844at2"/>
<evidence type="ECO:0000256" key="2">
    <source>
        <dbReference type="SAM" id="Phobius"/>
    </source>
</evidence>
<evidence type="ECO:0000313" key="4">
    <source>
        <dbReference type="Proteomes" id="UP000215590"/>
    </source>
</evidence>
<dbReference type="RefSeq" id="WP_094508995.1">
    <property type="nucleotide sequence ID" value="NZ_JBHEEK010000018.1"/>
</dbReference>